<evidence type="ECO:0000256" key="3">
    <source>
        <dbReference type="ARBA" id="ARBA00022679"/>
    </source>
</evidence>
<reference evidence="8 9" key="1">
    <citation type="submission" date="2018-10" db="EMBL/GenBank/DDBJ databases">
        <title>Comparative functional genomics of the obligate endosymbiont Buchnera aphidicola.</title>
        <authorList>
            <person name="Chong R.A."/>
        </authorList>
    </citation>
    <scope>NUCLEOTIDE SEQUENCE [LARGE SCALE GENOMIC DNA]</scope>
    <source>
        <strain evidence="8 9">Mrh</strain>
    </source>
</reference>
<dbReference type="Pfam" id="PF00348">
    <property type="entry name" value="polyprenyl_synt"/>
    <property type="match status" value="1"/>
</dbReference>
<dbReference type="CDD" id="cd00685">
    <property type="entry name" value="Trans_IPPS_HT"/>
    <property type="match status" value="1"/>
</dbReference>
<evidence type="ECO:0000256" key="6">
    <source>
        <dbReference type="ARBA" id="ARBA00023229"/>
    </source>
</evidence>
<sequence>MDLLKFFSIKQNRINNFMFALLETLPFQDTLLVDAMKYGVLLGGKRIRPVLMYIIGKMFQVNLNVVDVLASSIEFMHAYSLIHDDLPSLDNDILRRGQDSCHIKFGESTAILAGNSLQCLAFNILSRLDKFKISNARKIKIILELSSSAGVHGMCAGQFFDLSLKNTSVKPFELEQMYLYKTGSLINSSVRLVVISSKIFKKKFLFSLEQYVKNISLAFQIQDDILDFIDDKNCKNTSVHYSNCSKTHTFPLMFGLQESQRKLKILYKNSLAYLKNLSNESIDIRLLEKLAYYIITRVK</sequence>
<dbReference type="GO" id="GO:0016114">
    <property type="term" value="P:terpenoid biosynthetic process"/>
    <property type="evidence" value="ECO:0007669"/>
    <property type="project" value="UniProtKB-ARBA"/>
</dbReference>
<comment type="cofactor">
    <cofactor evidence="1">
        <name>Mg(2+)</name>
        <dbReference type="ChEBI" id="CHEBI:18420"/>
    </cofactor>
</comment>
<gene>
    <name evidence="8" type="ORF">D9V73_02155</name>
</gene>
<organism evidence="8 9">
    <name type="scientific">Buchnera aphidicola subsp. Melaphis rhois</name>
    <dbReference type="NCBI Taxonomy" id="118103"/>
    <lineage>
        <taxon>Bacteria</taxon>
        <taxon>Pseudomonadati</taxon>
        <taxon>Pseudomonadota</taxon>
        <taxon>Gammaproteobacteria</taxon>
        <taxon>Enterobacterales</taxon>
        <taxon>Erwiniaceae</taxon>
        <taxon>Buchnera</taxon>
    </lineage>
</organism>
<keyword evidence="5" id="KW-0460">Magnesium</keyword>
<proteinExistence type="inferred from homology"/>
<dbReference type="Gene3D" id="1.10.600.10">
    <property type="entry name" value="Farnesyl Diphosphate Synthase"/>
    <property type="match status" value="1"/>
</dbReference>
<dbReference type="RefSeq" id="WP_158336635.1">
    <property type="nucleotide sequence ID" value="NZ_CP033004.1"/>
</dbReference>
<evidence type="ECO:0000313" key="9">
    <source>
        <dbReference type="Proteomes" id="UP000298566"/>
    </source>
</evidence>
<dbReference type="PROSITE" id="PS00723">
    <property type="entry name" value="POLYPRENYL_SYNTHASE_1"/>
    <property type="match status" value="1"/>
</dbReference>
<dbReference type="EMBL" id="CP033004">
    <property type="protein sequence ID" value="QCI23426.1"/>
    <property type="molecule type" value="Genomic_DNA"/>
</dbReference>
<dbReference type="PANTHER" id="PTHR43281">
    <property type="entry name" value="FARNESYL DIPHOSPHATE SYNTHASE"/>
    <property type="match status" value="1"/>
</dbReference>
<evidence type="ECO:0000256" key="1">
    <source>
        <dbReference type="ARBA" id="ARBA00001946"/>
    </source>
</evidence>
<evidence type="ECO:0000256" key="5">
    <source>
        <dbReference type="ARBA" id="ARBA00022842"/>
    </source>
</evidence>
<dbReference type="SUPFAM" id="SSF48576">
    <property type="entry name" value="Terpenoid synthases"/>
    <property type="match status" value="1"/>
</dbReference>
<evidence type="ECO:0000256" key="4">
    <source>
        <dbReference type="ARBA" id="ARBA00022723"/>
    </source>
</evidence>
<dbReference type="Proteomes" id="UP000298566">
    <property type="component" value="Chromosome"/>
</dbReference>
<dbReference type="GO" id="GO:0008654">
    <property type="term" value="P:phospholipid biosynthetic process"/>
    <property type="evidence" value="ECO:0007669"/>
    <property type="project" value="UniProtKB-ARBA"/>
</dbReference>
<keyword evidence="4" id="KW-0479">Metal-binding</keyword>
<dbReference type="SFLD" id="SFLDS00005">
    <property type="entry name" value="Isoprenoid_Synthase_Type_I"/>
    <property type="match status" value="1"/>
</dbReference>
<accession>A0A4D6Y1Q4</accession>
<keyword evidence="6" id="KW-0414">Isoprene biosynthesis</keyword>
<dbReference type="InterPro" id="IPR008949">
    <property type="entry name" value="Isoprenoid_synthase_dom_sf"/>
</dbReference>
<dbReference type="PANTHER" id="PTHR43281:SF1">
    <property type="entry name" value="FARNESYL DIPHOSPHATE SYNTHASE"/>
    <property type="match status" value="1"/>
</dbReference>
<protein>
    <submittedName>
        <fullName evidence="8">(2E,6E)-farnesyl diphosphate synthase</fullName>
    </submittedName>
</protein>
<dbReference type="OrthoDB" id="9805316at2"/>
<dbReference type="FunFam" id="1.10.600.10:FF:000001">
    <property type="entry name" value="Geranylgeranyl diphosphate synthase"/>
    <property type="match status" value="1"/>
</dbReference>
<evidence type="ECO:0000256" key="7">
    <source>
        <dbReference type="RuleBase" id="RU004466"/>
    </source>
</evidence>
<comment type="similarity">
    <text evidence="2 7">Belongs to the FPP/GGPP synthase family.</text>
</comment>
<dbReference type="InterPro" id="IPR000092">
    <property type="entry name" value="Polyprenyl_synt"/>
</dbReference>
<evidence type="ECO:0000313" key="8">
    <source>
        <dbReference type="EMBL" id="QCI23426.1"/>
    </source>
</evidence>
<dbReference type="InterPro" id="IPR033749">
    <property type="entry name" value="Polyprenyl_synt_CS"/>
</dbReference>
<dbReference type="AlphaFoldDB" id="A0A4D6Y1Q4"/>
<evidence type="ECO:0000256" key="2">
    <source>
        <dbReference type="ARBA" id="ARBA00006706"/>
    </source>
</evidence>
<keyword evidence="3 7" id="KW-0808">Transferase</keyword>
<dbReference type="SFLD" id="SFLDG01017">
    <property type="entry name" value="Polyprenyl_Transferase_Like"/>
    <property type="match status" value="1"/>
</dbReference>
<name>A0A4D6Y1Q4_BUCMH</name>
<dbReference type="GO" id="GO:0046872">
    <property type="term" value="F:metal ion binding"/>
    <property type="evidence" value="ECO:0007669"/>
    <property type="project" value="UniProtKB-KW"/>
</dbReference>
<dbReference type="GO" id="GO:0004659">
    <property type="term" value="F:prenyltransferase activity"/>
    <property type="evidence" value="ECO:0007669"/>
    <property type="project" value="InterPro"/>
</dbReference>